<dbReference type="AlphaFoldDB" id="A0A1E4TSJ4"/>
<keyword evidence="3" id="KW-0645">Protease</keyword>
<dbReference type="GO" id="GO:0005829">
    <property type="term" value="C:cytosol"/>
    <property type="evidence" value="ECO:0007669"/>
    <property type="project" value="TreeGrafter"/>
</dbReference>
<evidence type="ECO:0000256" key="5">
    <source>
        <dbReference type="ARBA" id="ARBA00022801"/>
    </source>
</evidence>
<evidence type="ECO:0000259" key="11">
    <source>
        <dbReference type="Pfam" id="PF16187"/>
    </source>
</evidence>
<dbReference type="Pfam" id="PF00675">
    <property type="entry name" value="Peptidase_M16"/>
    <property type="match status" value="1"/>
</dbReference>
<comment type="cofactor">
    <cofactor evidence="1">
        <name>Zn(2+)</name>
        <dbReference type="ChEBI" id="CHEBI:29105"/>
    </cofactor>
</comment>
<reference evidence="14" key="1">
    <citation type="submission" date="2016-05" db="EMBL/GenBank/DDBJ databases">
        <title>Comparative genomics of biotechnologically important yeasts.</title>
        <authorList>
            <consortium name="DOE Joint Genome Institute"/>
            <person name="Riley R."/>
            <person name="Haridas S."/>
            <person name="Wolfe K.H."/>
            <person name="Lopes M.R."/>
            <person name="Hittinger C.T."/>
            <person name="Goker M."/>
            <person name="Salamov A."/>
            <person name="Wisecaver J."/>
            <person name="Long T.M."/>
            <person name="Aerts A.L."/>
            <person name="Barry K."/>
            <person name="Choi C."/>
            <person name="Clum A."/>
            <person name="Coughlan A.Y."/>
            <person name="Deshpande S."/>
            <person name="Douglass A.P."/>
            <person name="Hanson S.J."/>
            <person name="Klenk H.-P."/>
            <person name="Labutti K."/>
            <person name="Lapidus A."/>
            <person name="Lindquist E."/>
            <person name="Lipzen A."/>
            <person name="Meier-Kolthoff J.P."/>
            <person name="Ohm R.A."/>
            <person name="Otillar R.P."/>
            <person name="Pangilinan J."/>
            <person name="Peng Y."/>
            <person name="Rokas A."/>
            <person name="Rosa C.A."/>
            <person name="Scheuner C."/>
            <person name="Sibirny A.A."/>
            <person name="Slot J.C."/>
            <person name="Stielow J.B."/>
            <person name="Sun H."/>
            <person name="Kurtzman C.P."/>
            <person name="Blackwell M."/>
            <person name="Grigoriev I.V."/>
            <person name="Jeffries T.W."/>
        </authorList>
    </citation>
    <scope>NUCLEOTIDE SEQUENCE [LARGE SCALE GENOMIC DNA]</scope>
    <source>
        <strain evidence="14">NRRL Y-2460</strain>
    </source>
</reference>
<evidence type="ECO:0000313" key="14">
    <source>
        <dbReference type="Proteomes" id="UP000094236"/>
    </source>
</evidence>
<dbReference type="InterPro" id="IPR050626">
    <property type="entry name" value="Peptidase_M16"/>
</dbReference>
<evidence type="ECO:0000256" key="6">
    <source>
        <dbReference type="ARBA" id="ARBA00022833"/>
    </source>
</evidence>
<dbReference type="PROSITE" id="PS00143">
    <property type="entry name" value="INSULINASE"/>
    <property type="match status" value="1"/>
</dbReference>
<accession>A0A1E4TSJ4</accession>
<feature type="domain" description="Coenzyme PQQ synthesis protein F-like C-terminal lobe" evidence="12">
    <location>
        <begin position="887"/>
        <end position="964"/>
    </location>
</feature>
<evidence type="ECO:0000256" key="8">
    <source>
        <dbReference type="RuleBase" id="RU004447"/>
    </source>
</evidence>
<proteinExistence type="inferred from homology"/>
<keyword evidence="4" id="KW-0479">Metal-binding</keyword>
<evidence type="ECO:0000256" key="7">
    <source>
        <dbReference type="ARBA" id="ARBA00023049"/>
    </source>
</evidence>
<organism evidence="13 14">
    <name type="scientific">Pachysolen tannophilus NRRL Y-2460</name>
    <dbReference type="NCBI Taxonomy" id="669874"/>
    <lineage>
        <taxon>Eukaryota</taxon>
        <taxon>Fungi</taxon>
        <taxon>Dikarya</taxon>
        <taxon>Ascomycota</taxon>
        <taxon>Saccharomycotina</taxon>
        <taxon>Pichiomycetes</taxon>
        <taxon>Pachysolenaceae</taxon>
        <taxon>Pachysolen</taxon>
    </lineage>
</organism>
<dbReference type="InterPro" id="IPR011249">
    <property type="entry name" value="Metalloenz_LuxS/M16"/>
</dbReference>
<dbReference type="OrthoDB" id="952271at2759"/>
<dbReference type="GO" id="GO:0051603">
    <property type="term" value="P:proteolysis involved in protein catabolic process"/>
    <property type="evidence" value="ECO:0007669"/>
    <property type="project" value="TreeGrafter"/>
</dbReference>
<dbReference type="InterPro" id="IPR054734">
    <property type="entry name" value="PqqF-like_C_4"/>
</dbReference>
<name>A0A1E4TSJ4_PACTA</name>
<dbReference type="InterPro" id="IPR007863">
    <property type="entry name" value="Peptidase_M16_C"/>
</dbReference>
<dbReference type="Pfam" id="PF05193">
    <property type="entry name" value="Peptidase_M16_C"/>
    <property type="match status" value="1"/>
</dbReference>
<feature type="domain" description="Peptidase M16 N-terminal" evidence="9">
    <location>
        <begin position="36"/>
        <end position="165"/>
    </location>
</feature>
<protein>
    <recommendedName>
        <fullName evidence="15">Peptidase M16 N-terminal domain-containing protein</fullName>
    </recommendedName>
</protein>
<dbReference type="STRING" id="669874.A0A1E4TSJ4"/>
<evidence type="ECO:0000256" key="4">
    <source>
        <dbReference type="ARBA" id="ARBA00022723"/>
    </source>
</evidence>
<dbReference type="FunFam" id="3.30.830.10:FF:000012">
    <property type="entry name" value="Protease 3"/>
    <property type="match status" value="1"/>
</dbReference>
<dbReference type="SUPFAM" id="SSF63411">
    <property type="entry name" value="LuxS/MPP-like metallohydrolase"/>
    <property type="match status" value="4"/>
</dbReference>
<evidence type="ECO:0000256" key="1">
    <source>
        <dbReference type="ARBA" id="ARBA00001947"/>
    </source>
</evidence>
<dbReference type="Gene3D" id="3.30.830.10">
    <property type="entry name" value="Metalloenzyme, LuxS/M16 peptidase-like"/>
    <property type="match status" value="4"/>
</dbReference>
<dbReference type="GO" id="GO:0004222">
    <property type="term" value="F:metalloendopeptidase activity"/>
    <property type="evidence" value="ECO:0007669"/>
    <property type="project" value="InterPro"/>
</dbReference>
<keyword evidence="7" id="KW-0482">Metalloprotease</keyword>
<evidence type="ECO:0000256" key="2">
    <source>
        <dbReference type="ARBA" id="ARBA00007261"/>
    </source>
</evidence>
<sequence>MDSVVCVKNFDQNFLVPLSISNRSHKVIQLPNGLLVLLISDPTEDLASAALTVATGAHADPDDIPGLAHFCEHMIFRGTKEFNDPDYYQKLIESCGGRNNAFTTGEQTSFFFEIPTKNVGNFGNQEDKDGLILEKILRVFASFFKNPLFNELSIQREIHAIDNEHTSNKISVNKILYHGIRLISNKNHPFHRFATGNFVTLYDIPTVEKLNLRENLINFYENEYSSDKMTLVLRSPQSVNQLQKFAISYFSDVGSITNKNHKNNRLNLEDFSICQQTWKEKYTTTQVFLKDETSKCIFIKRLQSSSITPTIRINFPLSYDPSANQKKIPLFTEAWCQLYGDESSNSICDALKKMGYIITLLAFKLNLAEGNDTLTLELKLTNLGYKNLDQVLKIIFKFTHNVINGNIFELGEYLSEISSIDCLKYLYEDVNKSPMSESSLYSRYLQCNLKNIGPHCLLKGSPIWHDYDHDFKGGFTESKEAKKWWTSKAILFKEFLNESTNLNNFNFVILISNDTDINSISCIKKELKSPPIFVKDNYFQFDYSIFQIDTEKLSNLDSFDKSQILYLPSKNPFLPSMVLNHSCITKELKIAADNSASSSLSFITKNHSSSIPPLLLQEGNFFQLWYKKETNLIYSSRCYLSFEIVNKSISTCLNSICIEILAELIYLNLQKTLYQSETIGYTWEILPSSKGDSRIGVTISGFSEGVELMLKIIVCELQSLISGLNEKKLDYNTLRKARVAIRTRYENIYQENGIVLANSGLIALMEENIWSLEERLNTLEELDLQNFKEFVQNFFKVDSNYLNLLVEGDIETSKVEQFSKLINKLIHHLNSSEIQLKLSEPSTYYIPKGRSYLYSTNSPPGDPSNTIVFFIQTGLRSDVYCRTLTKVLANMISTTLIPELRNKRQLGYVVFGGLRQLRKTLGLHITILSGDYKPVFLENKIFEYLQNWFVELSKMKESDFKKQVLRKFINSYLNGSQKLDSSGGPSTLTMAQRNGTGFSNNGDALKKHKIYWEQIASRSYNFNNLLGEDDIDLSLVEKVLSKQNFLSFFNEKILSSKTRSSLSLHLKTSMSEEEISKEILIQQLDALLRLKGLKIPQQKLIEIVNKSNGNLTNILKELLKYFINQGCGLKLCNVIIREIAKQLGKSLRYINSSGTKYETNNFKVEVEHIEITNITKFHKQLKFIT</sequence>
<evidence type="ECO:0000256" key="3">
    <source>
        <dbReference type="ARBA" id="ARBA00022670"/>
    </source>
</evidence>
<dbReference type="Pfam" id="PF16187">
    <property type="entry name" value="Peptidase_M16_M"/>
    <property type="match status" value="1"/>
</dbReference>
<evidence type="ECO:0000259" key="10">
    <source>
        <dbReference type="Pfam" id="PF05193"/>
    </source>
</evidence>
<keyword evidence="6" id="KW-0862">Zinc</keyword>
<dbReference type="GO" id="GO:0046872">
    <property type="term" value="F:metal ion binding"/>
    <property type="evidence" value="ECO:0007669"/>
    <property type="project" value="UniProtKB-KW"/>
</dbReference>
<evidence type="ECO:0000259" key="9">
    <source>
        <dbReference type="Pfam" id="PF00675"/>
    </source>
</evidence>
<keyword evidence="5" id="KW-0378">Hydrolase</keyword>
<feature type="domain" description="Peptidase M16 middle/third" evidence="11">
    <location>
        <begin position="531"/>
        <end position="777"/>
    </location>
</feature>
<dbReference type="GO" id="GO:0043171">
    <property type="term" value="P:peptide catabolic process"/>
    <property type="evidence" value="ECO:0007669"/>
    <property type="project" value="TreeGrafter"/>
</dbReference>
<dbReference type="PANTHER" id="PTHR43690">
    <property type="entry name" value="NARDILYSIN"/>
    <property type="match status" value="1"/>
</dbReference>
<dbReference type="InterPro" id="IPR032632">
    <property type="entry name" value="Peptidase_M16_M"/>
</dbReference>
<evidence type="ECO:0000313" key="13">
    <source>
        <dbReference type="EMBL" id="ODV94710.1"/>
    </source>
</evidence>
<dbReference type="Proteomes" id="UP000094236">
    <property type="component" value="Unassembled WGS sequence"/>
</dbReference>
<gene>
    <name evidence="13" type="ORF">PACTADRAFT_43910</name>
</gene>
<dbReference type="InterPro" id="IPR001431">
    <property type="entry name" value="Pept_M16_Zn_BS"/>
</dbReference>
<keyword evidence="14" id="KW-1185">Reference proteome</keyword>
<dbReference type="EMBL" id="KV454015">
    <property type="protein sequence ID" value="ODV94710.1"/>
    <property type="molecule type" value="Genomic_DNA"/>
</dbReference>
<evidence type="ECO:0000259" key="12">
    <source>
        <dbReference type="Pfam" id="PF22456"/>
    </source>
</evidence>
<dbReference type="Pfam" id="PF22456">
    <property type="entry name" value="PqqF-like_C_4"/>
    <property type="match status" value="1"/>
</dbReference>
<dbReference type="PANTHER" id="PTHR43690:SF18">
    <property type="entry name" value="INSULIN-DEGRADING ENZYME-RELATED"/>
    <property type="match status" value="1"/>
</dbReference>
<evidence type="ECO:0008006" key="15">
    <source>
        <dbReference type="Google" id="ProtNLM"/>
    </source>
</evidence>
<dbReference type="InterPro" id="IPR011765">
    <property type="entry name" value="Pept_M16_N"/>
</dbReference>
<feature type="domain" description="Peptidase M16 C-terminal" evidence="10">
    <location>
        <begin position="213"/>
        <end position="405"/>
    </location>
</feature>
<dbReference type="GO" id="GO:0005739">
    <property type="term" value="C:mitochondrion"/>
    <property type="evidence" value="ECO:0007669"/>
    <property type="project" value="TreeGrafter"/>
</dbReference>
<comment type="similarity">
    <text evidence="2 8">Belongs to the peptidase M16 family.</text>
</comment>